<feature type="transmembrane region" description="Helical" evidence="7">
    <location>
        <begin position="6"/>
        <end position="30"/>
    </location>
</feature>
<keyword evidence="3" id="KW-0813">Transport</keyword>
<dbReference type="SUPFAM" id="SSF103473">
    <property type="entry name" value="MFS general substrate transporter"/>
    <property type="match status" value="1"/>
</dbReference>
<accession>A0A9P6GYI3</accession>
<feature type="transmembrane region" description="Helical" evidence="7">
    <location>
        <begin position="98"/>
        <end position="120"/>
    </location>
</feature>
<protein>
    <submittedName>
        <fullName evidence="9">Solute carrier family 2, facilitated glucose transporter member 3</fullName>
    </submittedName>
</protein>
<dbReference type="Proteomes" id="UP000740883">
    <property type="component" value="Unassembled WGS sequence"/>
</dbReference>
<dbReference type="Pfam" id="PF00083">
    <property type="entry name" value="Sugar_tr"/>
    <property type="match status" value="2"/>
</dbReference>
<feature type="transmembrane region" description="Helical" evidence="7">
    <location>
        <begin position="237"/>
        <end position="259"/>
    </location>
</feature>
<feature type="transmembrane region" description="Helical" evidence="7">
    <location>
        <begin position="156"/>
        <end position="180"/>
    </location>
</feature>
<feature type="transmembrane region" description="Helical" evidence="7">
    <location>
        <begin position="319"/>
        <end position="342"/>
    </location>
</feature>
<comment type="subcellular location">
    <subcellularLocation>
        <location evidence="1">Membrane</location>
        <topology evidence="1">Multi-pass membrane protein</topology>
    </subcellularLocation>
</comment>
<feature type="transmembrane region" description="Helical" evidence="7">
    <location>
        <begin position="73"/>
        <end position="91"/>
    </location>
</feature>
<comment type="similarity">
    <text evidence="2">Belongs to the major facilitator superfamily. Sugar transporter (TC 2.A.1.1) family.</text>
</comment>
<dbReference type="PANTHER" id="PTHR23503:SF8">
    <property type="entry name" value="FACILITATED GLUCOSE TRANSPORTER PROTEIN 1"/>
    <property type="match status" value="1"/>
</dbReference>
<dbReference type="Gene3D" id="1.20.1250.20">
    <property type="entry name" value="MFS general substrate transporter like domains"/>
    <property type="match status" value="2"/>
</dbReference>
<sequence>MKKENTSLSSISVASLSSLLFGLGLTSFEITEKISAASEHKGLSTIAIANVFLGGVVGAIILEFYKGGGPKKLIIVSSMLNLLGYIFILVCPKIQCILIARIIIGVGNGLSGLTVPYYIFELSPTSYKGLLSSLHPMNINLGIVIGQALSKFNTEALWIFGIGIIGVLSFISLSMSLFIVNLAKKETKGKTIIDLIRKPEAFKSTKIVLILHLAQHLSGIDYVVVFLGRILKDTYSPFYYTLGIMSLSIPANIVCSVLLDRYGRKPLMVMSCSLITISCLLLTFCGRPEFSIVLFVVGYNLGLSNVPWLVPNELAPSEYIAPLSSLGVQVNWLSAFFVVQIFIRITESLKDKTWLIYGGLMAAISLFTLVFVPETKGKEGYDFVK</sequence>
<evidence type="ECO:0000256" key="3">
    <source>
        <dbReference type="ARBA" id="ARBA00022448"/>
    </source>
</evidence>
<evidence type="ECO:0000256" key="4">
    <source>
        <dbReference type="ARBA" id="ARBA00022692"/>
    </source>
</evidence>
<evidence type="ECO:0000256" key="5">
    <source>
        <dbReference type="ARBA" id="ARBA00022989"/>
    </source>
</evidence>
<proteinExistence type="inferred from homology"/>
<evidence type="ECO:0000256" key="2">
    <source>
        <dbReference type="ARBA" id="ARBA00010992"/>
    </source>
</evidence>
<feature type="transmembrane region" description="Helical" evidence="7">
    <location>
        <begin position="42"/>
        <end position="61"/>
    </location>
</feature>
<keyword evidence="6 7" id="KW-0472">Membrane</keyword>
<feature type="domain" description="Major facilitator superfamily (MFS) profile" evidence="8">
    <location>
        <begin position="1"/>
        <end position="376"/>
    </location>
</feature>
<keyword evidence="9" id="KW-0762">Sugar transport</keyword>
<evidence type="ECO:0000256" key="6">
    <source>
        <dbReference type="ARBA" id="ARBA00023136"/>
    </source>
</evidence>
<dbReference type="OrthoDB" id="2196240at2759"/>
<evidence type="ECO:0000313" key="10">
    <source>
        <dbReference type="Proteomes" id="UP000740883"/>
    </source>
</evidence>
<organism evidence="9 10">
    <name type="scientific">Nosema granulosis</name>
    <dbReference type="NCBI Taxonomy" id="83296"/>
    <lineage>
        <taxon>Eukaryota</taxon>
        <taxon>Fungi</taxon>
        <taxon>Fungi incertae sedis</taxon>
        <taxon>Microsporidia</taxon>
        <taxon>Nosematidae</taxon>
        <taxon>Nosema</taxon>
    </lineage>
</organism>
<name>A0A9P6GYI3_9MICR</name>
<dbReference type="PRINTS" id="PR00171">
    <property type="entry name" value="SUGRTRNSPORT"/>
</dbReference>
<keyword evidence="4 7" id="KW-0812">Transmembrane</keyword>
<gene>
    <name evidence="9" type="primary">SLC2A3_0</name>
    <name evidence="9" type="ORF">NGRA_1430</name>
</gene>
<dbReference type="AlphaFoldDB" id="A0A9P6GYI3"/>
<feature type="transmembrane region" description="Helical" evidence="7">
    <location>
        <begin position="354"/>
        <end position="372"/>
    </location>
</feature>
<evidence type="ECO:0000256" key="1">
    <source>
        <dbReference type="ARBA" id="ARBA00004141"/>
    </source>
</evidence>
<dbReference type="PROSITE" id="PS50850">
    <property type="entry name" value="MFS"/>
    <property type="match status" value="1"/>
</dbReference>
<dbReference type="InterPro" id="IPR005828">
    <property type="entry name" value="MFS_sugar_transport-like"/>
</dbReference>
<evidence type="ECO:0000256" key="7">
    <source>
        <dbReference type="SAM" id="Phobius"/>
    </source>
</evidence>
<keyword evidence="5 7" id="KW-1133">Transmembrane helix</keyword>
<reference evidence="9 10" key="1">
    <citation type="journal article" date="2020" name="Genome Biol. Evol.">
        <title>Comparative genomics of strictly vertically transmitted, feminizing microsporidia endosymbionts of amphipod crustaceans.</title>
        <authorList>
            <person name="Cormier A."/>
            <person name="Chebbi M.A."/>
            <person name="Giraud I."/>
            <person name="Wattier R."/>
            <person name="Teixeira M."/>
            <person name="Gilbert C."/>
            <person name="Rigaud T."/>
            <person name="Cordaux R."/>
        </authorList>
    </citation>
    <scope>NUCLEOTIDE SEQUENCE [LARGE SCALE GENOMIC DNA]</scope>
    <source>
        <strain evidence="9 10">Ou3-Ou53</strain>
    </source>
</reference>
<dbReference type="GO" id="GO:0015149">
    <property type="term" value="F:hexose transmembrane transporter activity"/>
    <property type="evidence" value="ECO:0007669"/>
    <property type="project" value="TreeGrafter"/>
</dbReference>
<feature type="transmembrane region" description="Helical" evidence="7">
    <location>
        <begin position="271"/>
        <end position="299"/>
    </location>
</feature>
<evidence type="ECO:0000259" key="8">
    <source>
        <dbReference type="PROSITE" id="PS50850"/>
    </source>
</evidence>
<dbReference type="PANTHER" id="PTHR23503">
    <property type="entry name" value="SOLUTE CARRIER FAMILY 2"/>
    <property type="match status" value="1"/>
</dbReference>
<dbReference type="GO" id="GO:0016020">
    <property type="term" value="C:membrane"/>
    <property type="evidence" value="ECO:0007669"/>
    <property type="project" value="UniProtKB-SubCell"/>
</dbReference>
<dbReference type="InterPro" id="IPR005829">
    <property type="entry name" value="Sugar_transporter_CS"/>
</dbReference>
<dbReference type="EMBL" id="SBJO01000091">
    <property type="protein sequence ID" value="KAF9763206.1"/>
    <property type="molecule type" value="Genomic_DNA"/>
</dbReference>
<dbReference type="InterPro" id="IPR020846">
    <property type="entry name" value="MFS_dom"/>
</dbReference>
<comment type="caution">
    <text evidence="9">The sequence shown here is derived from an EMBL/GenBank/DDBJ whole genome shotgun (WGS) entry which is preliminary data.</text>
</comment>
<dbReference type="InterPro" id="IPR003663">
    <property type="entry name" value="Sugar/inositol_transpt"/>
</dbReference>
<dbReference type="PROSITE" id="PS00217">
    <property type="entry name" value="SUGAR_TRANSPORT_2"/>
    <property type="match status" value="1"/>
</dbReference>
<keyword evidence="10" id="KW-1185">Reference proteome</keyword>
<dbReference type="InterPro" id="IPR045263">
    <property type="entry name" value="GLUT"/>
</dbReference>
<evidence type="ECO:0000313" key="9">
    <source>
        <dbReference type="EMBL" id="KAF9763206.1"/>
    </source>
</evidence>
<dbReference type="InterPro" id="IPR036259">
    <property type="entry name" value="MFS_trans_sf"/>
</dbReference>